<dbReference type="GO" id="GO:0005829">
    <property type="term" value="C:cytosol"/>
    <property type="evidence" value="ECO:0007669"/>
    <property type="project" value="TreeGrafter"/>
</dbReference>
<dbReference type="AlphaFoldDB" id="A0A3S4CZG8"/>
<name>A0A3S4CZG8_9PEZI</name>
<feature type="domain" description="Arrestin C-terminal-like" evidence="3">
    <location>
        <begin position="340"/>
        <end position="501"/>
    </location>
</feature>
<evidence type="ECO:0000256" key="1">
    <source>
        <dbReference type="ARBA" id="ARBA00037950"/>
    </source>
</evidence>
<feature type="compositionally biased region" description="Basic and acidic residues" evidence="2">
    <location>
        <begin position="660"/>
        <end position="671"/>
    </location>
</feature>
<dbReference type="SMART" id="SM01017">
    <property type="entry name" value="Arrestin_C"/>
    <property type="match status" value="1"/>
</dbReference>
<feature type="compositionally biased region" description="Pro residues" evidence="2">
    <location>
        <begin position="676"/>
        <end position="685"/>
    </location>
</feature>
<feature type="region of interest" description="Disordered" evidence="2">
    <location>
        <begin position="214"/>
        <end position="320"/>
    </location>
</feature>
<gene>
    <name evidence="4" type="ORF">TT172_LOCUS656</name>
</gene>
<dbReference type="GO" id="GO:0030674">
    <property type="term" value="F:protein-macromolecule adaptor activity"/>
    <property type="evidence" value="ECO:0007669"/>
    <property type="project" value="TreeGrafter"/>
</dbReference>
<evidence type="ECO:0000259" key="3">
    <source>
        <dbReference type="SMART" id="SM01017"/>
    </source>
</evidence>
<dbReference type="Proteomes" id="UP000289323">
    <property type="component" value="Unassembled WGS sequence"/>
</dbReference>
<accession>A0A3S4CZG8</accession>
<dbReference type="GO" id="GO:0005886">
    <property type="term" value="C:plasma membrane"/>
    <property type="evidence" value="ECO:0007669"/>
    <property type="project" value="TreeGrafter"/>
</dbReference>
<dbReference type="InterPro" id="IPR011021">
    <property type="entry name" value="Arrestin-like_N"/>
</dbReference>
<dbReference type="InterPro" id="IPR014756">
    <property type="entry name" value="Ig_E-set"/>
</dbReference>
<dbReference type="GO" id="GO:0070086">
    <property type="term" value="P:ubiquitin-dependent endocytosis"/>
    <property type="evidence" value="ECO:0007669"/>
    <property type="project" value="TreeGrafter"/>
</dbReference>
<dbReference type="InterPro" id="IPR014752">
    <property type="entry name" value="Arrestin-like_C"/>
</dbReference>
<dbReference type="InterPro" id="IPR050357">
    <property type="entry name" value="Arrestin_domain-protein"/>
</dbReference>
<feature type="region of interest" description="Disordered" evidence="2">
    <location>
        <begin position="1"/>
        <end position="33"/>
    </location>
</feature>
<proteinExistence type="inferred from homology"/>
<protein>
    <submittedName>
        <fullName evidence="4">03b323a5-8c0e-45df-89ec-334246b83db0</fullName>
    </submittedName>
</protein>
<dbReference type="Gene3D" id="2.60.40.640">
    <property type="match status" value="1"/>
</dbReference>
<feature type="compositionally biased region" description="Polar residues" evidence="2">
    <location>
        <begin position="301"/>
        <end position="315"/>
    </location>
</feature>
<evidence type="ECO:0000313" key="4">
    <source>
        <dbReference type="EMBL" id="SPQ18237.1"/>
    </source>
</evidence>
<reference evidence="4 5" key="1">
    <citation type="submission" date="2018-04" db="EMBL/GenBank/DDBJ databases">
        <authorList>
            <person name="Huttner S."/>
            <person name="Dainat J."/>
        </authorList>
    </citation>
    <scope>NUCLEOTIDE SEQUENCE [LARGE SCALE GENOMIC DNA]</scope>
</reference>
<evidence type="ECO:0000256" key="2">
    <source>
        <dbReference type="SAM" id="MobiDB-lite"/>
    </source>
</evidence>
<feature type="region of interest" description="Disordered" evidence="2">
    <location>
        <begin position="559"/>
        <end position="805"/>
    </location>
</feature>
<dbReference type="EMBL" id="OUUZ01000001">
    <property type="protein sequence ID" value="SPQ18237.1"/>
    <property type="molecule type" value="Genomic_DNA"/>
</dbReference>
<feature type="region of interest" description="Disordered" evidence="2">
    <location>
        <begin position="499"/>
        <end position="519"/>
    </location>
</feature>
<feature type="compositionally biased region" description="Low complexity" evidence="2">
    <location>
        <begin position="15"/>
        <end position="33"/>
    </location>
</feature>
<feature type="compositionally biased region" description="Basic and acidic residues" evidence="2">
    <location>
        <begin position="748"/>
        <end position="761"/>
    </location>
</feature>
<feature type="compositionally biased region" description="Pro residues" evidence="2">
    <location>
        <begin position="622"/>
        <end position="654"/>
    </location>
</feature>
<dbReference type="Pfam" id="PF00339">
    <property type="entry name" value="Arrestin_N"/>
    <property type="match status" value="1"/>
</dbReference>
<dbReference type="InterPro" id="IPR011022">
    <property type="entry name" value="Arrestin_C-like"/>
</dbReference>
<dbReference type="PANTHER" id="PTHR11188:SF161">
    <property type="entry name" value="PH-RESPONSE REGULATOR PROTEIN PALF_RIM8"/>
    <property type="match status" value="1"/>
</dbReference>
<evidence type="ECO:0000313" key="5">
    <source>
        <dbReference type="Proteomes" id="UP000289323"/>
    </source>
</evidence>
<dbReference type="GO" id="GO:0031625">
    <property type="term" value="F:ubiquitin protein ligase binding"/>
    <property type="evidence" value="ECO:0007669"/>
    <property type="project" value="TreeGrafter"/>
</dbReference>
<organism evidence="4 5">
    <name type="scientific">Thermothielavioides terrestris</name>
    <dbReference type="NCBI Taxonomy" id="2587410"/>
    <lineage>
        <taxon>Eukaryota</taxon>
        <taxon>Fungi</taxon>
        <taxon>Dikarya</taxon>
        <taxon>Ascomycota</taxon>
        <taxon>Pezizomycotina</taxon>
        <taxon>Sordariomycetes</taxon>
        <taxon>Sordariomycetidae</taxon>
        <taxon>Sordariales</taxon>
        <taxon>Chaetomiaceae</taxon>
        <taxon>Thermothielavioides</taxon>
    </lineage>
</organism>
<feature type="region of interest" description="Disordered" evidence="2">
    <location>
        <begin position="823"/>
        <end position="844"/>
    </location>
</feature>
<dbReference type="PANTHER" id="PTHR11188">
    <property type="entry name" value="ARRESTIN DOMAIN CONTAINING PROTEIN"/>
    <property type="match status" value="1"/>
</dbReference>
<sequence>MGFSKKPANNLNADSAPASSASAPEEPPSSRNTSFFSRFSLPLRSRPRHIVDFHVRPAEPHRVYAAGDQVHGAVVLTVIKPVRITHLVVSLHGYMRVYKSPNAPANEPVLDPADVPAIPSRGSRHKSHGSGAVRLFQDEQTLSGDGRLEPGRYEFNFNLLFPAERLPSSIDFERGTISYMITATLTRPTSIGNKGAPKTSCERKVYLVEKVDVGPLAPPRPRTISLEPISKRPRRKRQLATSTEKGPATLEAALPASDPDLTRANENSTEGSGSVVLDDLEHESTVNNNGNARGLEPSEVRSISSDSAVSGSTGLSRAGDGNHVLAATAPICGKTIPGIRERTITATVELLKGGCLRGDVIPIKISVQHIRRIKSLHGVIVTLYRLGRIDWSPPLLAKDLPEDEARRLEKEEYYPKSKTGLGGLSLSSAGSCSVFRKDLAQAFAPLIIDPATLTASLTTSVRVPADVFPTIKGVPYEMISFKYHIEVIVDLGGRLANQLQGPSGTRPGPKAGPLGVAGGAFDAEPTSVTSWGTSIIDTAGLRRQKGVICVVSEVVVGTTDSSRLRGKRPAKPDPSAHAVPDVDAEAYNGGRDENHHGPVFPDNDDGYAPDDHAQQDSSPSPHAHPPESPQPYPYWNPLPPQPPSAPHYIPPPQVPDESALTEKERIRRAEQRLLPSQPPPEPPAAGPSANPHLHNGENIYDADDGDDDHNLAATPVPSRSPQEVPSAPTLEDLAGGGGGPAGTPPHLQTEDKQELERRRLLAEASAPPEFPEDYDGHAAGAAGGGGASSSSLADHQATAPPPEAVLGFFPAAGSAAEFAPSAPALDEVRRGQDGEEAAYGPHFAYGGVGAESSSSCSAAAGRLAGGAGAAAVGQEPLPRYER</sequence>
<comment type="similarity">
    <text evidence="1">Belongs to the arrestin family. PalF/RIM8 subfamily.</text>
</comment>
<dbReference type="SUPFAM" id="SSF81296">
    <property type="entry name" value="E set domains"/>
    <property type="match status" value="1"/>
</dbReference>